<keyword evidence="7" id="KW-0472">Membrane</keyword>
<dbReference type="PANTHER" id="PTHR10003">
    <property type="entry name" value="SUPEROXIDE DISMUTASE CU-ZN -RELATED"/>
    <property type="match status" value="1"/>
</dbReference>
<dbReference type="Gene3D" id="2.60.40.200">
    <property type="entry name" value="Superoxide dismutase, copper/zinc binding domain"/>
    <property type="match status" value="1"/>
</dbReference>
<keyword evidence="5" id="KW-0560">Oxidoreductase</keyword>
<protein>
    <recommendedName>
        <fullName evidence="1">superoxide dismutase</fullName>
        <ecNumber evidence="1">1.15.1.1</ecNumber>
    </recommendedName>
</protein>
<evidence type="ECO:0000256" key="3">
    <source>
        <dbReference type="ARBA" id="ARBA00022833"/>
    </source>
</evidence>
<name>A0ABM3G781_NEOLC</name>
<evidence type="ECO:0000256" key="5">
    <source>
        <dbReference type="ARBA" id="ARBA00023002"/>
    </source>
</evidence>
<evidence type="ECO:0000256" key="6">
    <source>
        <dbReference type="ARBA" id="ARBA00049204"/>
    </source>
</evidence>
<evidence type="ECO:0000313" key="9">
    <source>
        <dbReference type="Proteomes" id="UP000829291"/>
    </source>
</evidence>
<sequence length="275" mass="30143">MVKYHLEMDTEGPVWNSCFAEFRGHTKSSVFGDESLLAVRNLRYNRLALFFDISNLLPNNKSAMSFAKVFVVGFVFSLLSIASGEIYDRTLFIRSLPGFPGYRSDLYEVYMEPYLFSMGLKAVVQVRALGDDGSPVDGPRGELTLQQYFEGLRINGTIEGLSPGLHGFHVHEKGDLRQGCKSAAGHYNPYTMRHGAPNDLLRHVGDLGNIEAGEDGIAKVDKMDHYLTLTGVRGAIGRTLVVHEKADDFGRGQSDDSLTTGAAGNRVACGIVGFL</sequence>
<gene>
    <name evidence="10" type="primary">LOC107217341</name>
</gene>
<dbReference type="InterPro" id="IPR036423">
    <property type="entry name" value="SOD-like_Cu/Zn_dom_sf"/>
</dbReference>
<dbReference type="EC" id="1.15.1.1" evidence="1"/>
<feature type="domain" description="Superoxide dismutase copper/zinc binding" evidence="8">
    <location>
        <begin position="141"/>
        <end position="272"/>
    </location>
</feature>
<proteinExistence type="predicted"/>
<keyword evidence="7" id="KW-0812">Transmembrane</keyword>
<dbReference type="Pfam" id="PF00080">
    <property type="entry name" value="Sod_Cu"/>
    <property type="match status" value="1"/>
</dbReference>
<dbReference type="InterPro" id="IPR001424">
    <property type="entry name" value="SOD_Cu_Zn_dom"/>
</dbReference>
<evidence type="ECO:0000256" key="2">
    <source>
        <dbReference type="ARBA" id="ARBA00022723"/>
    </source>
</evidence>
<dbReference type="InterPro" id="IPR024134">
    <property type="entry name" value="SOD_Cu/Zn_/chaperone"/>
</dbReference>
<dbReference type="Proteomes" id="UP000829291">
    <property type="component" value="Chromosome 5"/>
</dbReference>
<keyword evidence="9" id="KW-1185">Reference proteome</keyword>
<accession>A0ABM3G781</accession>
<keyword evidence="2" id="KW-0479">Metal-binding</keyword>
<evidence type="ECO:0000256" key="1">
    <source>
        <dbReference type="ARBA" id="ARBA00012682"/>
    </source>
</evidence>
<evidence type="ECO:0000256" key="4">
    <source>
        <dbReference type="ARBA" id="ARBA00022862"/>
    </source>
</evidence>
<reference evidence="10" key="1">
    <citation type="submission" date="2025-08" db="UniProtKB">
        <authorList>
            <consortium name="RefSeq"/>
        </authorList>
    </citation>
    <scope>IDENTIFICATION</scope>
    <source>
        <tissue evidence="10">Thorax and Abdomen</tissue>
    </source>
</reference>
<dbReference type="SUPFAM" id="SSF49329">
    <property type="entry name" value="Cu,Zn superoxide dismutase-like"/>
    <property type="match status" value="1"/>
</dbReference>
<organism evidence="9 10">
    <name type="scientific">Neodiprion lecontei</name>
    <name type="common">Redheaded pine sawfly</name>
    <dbReference type="NCBI Taxonomy" id="441921"/>
    <lineage>
        <taxon>Eukaryota</taxon>
        <taxon>Metazoa</taxon>
        <taxon>Ecdysozoa</taxon>
        <taxon>Arthropoda</taxon>
        <taxon>Hexapoda</taxon>
        <taxon>Insecta</taxon>
        <taxon>Pterygota</taxon>
        <taxon>Neoptera</taxon>
        <taxon>Endopterygota</taxon>
        <taxon>Hymenoptera</taxon>
        <taxon>Tenthredinoidea</taxon>
        <taxon>Diprionidae</taxon>
        <taxon>Diprioninae</taxon>
        <taxon>Neodiprion</taxon>
    </lineage>
</organism>
<evidence type="ECO:0000256" key="7">
    <source>
        <dbReference type="SAM" id="Phobius"/>
    </source>
</evidence>
<comment type="catalytic activity">
    <reaction evidence="6">
        <text>2 superoxide + 2 H(+) = H2O2 + O2</text>
        <dbReference type="Rhea" id="RHEA:20696"/>
        <dbReference type="ChEBI" id="CHEBI:15378"/>
        <dbReference type="ChEBI" id="CHEBI:15379"/>
        <dbReference type="ChEBI" id="CHEBI:16240"/>
        <dbReference type="ChEBI" id="CHEBI:18421"/>
        <dbReference type="EC" id="1.15.1.1"/>
    </reaction>
</comment>
<dbReference type="PRINTS" id="PR00068">
    <property type="entry name" value="CUZNDISMTASE"/>
</dbReference>
<dbReference type="GeneID" id="107217341"/>
<keyword evidence="7" id="KW-1133">Transmembrane helix</keyword>
<evidence type="ECO:0000313" key="10">
    <source>
        <dbReference type="RefSeq" id="XP_046596135.1"/>
    </source>
</evidence>
<feature type="transmembrane region" description="Helical" evidence="7">
    <location>
        <begin position="66"/>
        <end position="87"/>
    </location>
</feature>
<dbReference type="RefSeq" id="XP_046596135.1">
    <property type="nucleotide sequence ID" value="XM_046740179.1"/>
</dbReference>
<keyword evidence="3" id="KW-0862">Zinc</keyword>
<keyword evidence="4" id="KW-0049">Antioxidant</keyword>
<evidence type="ECO:0000259" key="8">
    <source>
        <dbReference type="Pfam" id="PF00080"/>
    </source>
</evidence>
<dbReference type="CDD" id="cd00305">
    <property type="entry name" value="Cu-Zn_Superoxide_Dismutase"/>
    <property type="match status" value="1"/>
</dbReference>